<accession>A0A8G2BMK3</accession>
<dbReference type="InterPro" id="IPR025475">
    <property type="entry name" value="DUF4326"/>
</dbReference>
<feature type="domain" description="DUF4326" evidence="1">
    <location>
        <begin position="9"/>
        <end position="103"/>
    </location>
</feature>
<reference evidence="2 3" key="1">
    <citation type="submission" date="2016-10" db="EMBL/GenBank/DDBJ databases">
        <authorList>
            <person name="Varghese N."/>
            <person name="Submissions S."/>
        </authorList>
    </citation>
    <scope>NUCLEOTIDE SEQUENCE [LARGE SCALE GENOMIC DNA]</scope>
    <source>
        <strain evidence="2 3">DSM 18839</strain>
    </source>
</reference>
<comment type="caution">
    <text evidence="2">The sequence shown here is derived from an EMBL/GenBank/DDBJ whole genome shotgun (WGS) entry which is preliminary data.</text>
</comment>
<dbReference type="RefSeq" id="WP_028795325.1">
    <property type="nucleotide sequence ID" value="NZ_FNBW01000022.1"/>
</dbReference>
<proteinExistence type="predicted"/>
<evidence type="ECO:0000259" key="1">
    <source>
        <dbReference type="Pfam" id="PF14216"/>
    </source>
</evidence>
<dbReference type="EMBL" id="FNBW01000022">
    <property type="protein sequence ID" value="SDG55951.1"/>
    <property type="molecule type" value="Genomic_DNA"/>
</dbReference>
<keyword evidence="3" id="KW-1185">Reference proteome</keyword>
<dbReference type="Proteomes" id="UP000198615">
    <property type="component" value="Unassembled WGS sequence"/>
</dbReference>
<sequence>MPERLRLSRRAGWRLPPDARSVARPHVFGNPFTPEWFRQAGGTGDWRPPVVAAFRAWLAGTDHRDVAPDRRAEILARLDDLRGLRLACWCPLDGPCHADVLLEFANQGDRTE</sequence>
<dbReference type="AlphaFoldDB" id="A0A8G2BMK3"/>
<dbReference type="OrthoDB" id="3483205at2"/>
<evidence type="ECO:0000313" key="2">
    <source>
        <dbReference type="EMBL" id="SDG55951.1"/>
    </source>
</evidence>
<evidence type="ECO:0000313" key="3">
    <source>
        <dbReference type="Proteomes" id="UP000198615"/>
    </source>
</evidence>
<protein>
    <recommendedName>
        <fullName evidence="1">DUF4326 domain-containing protein</fullName>
    </recommendedName>
</protein>
<dbReference type="Pfam" id="PF14216">
    <property type="entry name" value="DUF4326"/>
    <property type="match status" value="1"/>
</dbReference>
<organism evidence="2 3">
    <name type="scientific">Thalassobaculum litoreum DSM 18839</name>
    <dbReference type="NCBI Taxonomy" id="1123362"/>
    <lineage>
        <taxon>Bacteria</taxon>
        <taxon>Pseudomonadati</taxon>
        <taxon>Pseudomonadota</taxon>
        <taxon>Alphaproteobacteria</taxon>
        <taxon>Rhodospirillales</taxon>
        <taxon>Thalassobaculaceae</taxon>
        <taxon>Thalassobaculum</taxon>
    </lineage>
</organism>
<name>A0A8G2BMK3_9PROT</name>
<gene>
    <name evidence="2" type="ORF">SAMN05660686_04850</name>
</gene>